<dbReference type="Pfam" id="PF22936">
    <property type="entry name" value="Pol_BBD"/>
    <property type="match status" value="1"/>
</dbReference>
<feature type="compositionally biased region" description="Basic residues" evidence="1">
    <location>
        <begin position="17"/>
        <end position="29"/>
    </location>
</feature>
<dbReference type="PANTHER" id="PTHR47592">
    <property type="entry name" value="PBF68 PROTEIN"/>
    <property type="match status" value="1"/>
</dbReference>
<dbReference type="EMBL" id="BKCJ010121041">
    <property type="protein sequence ID" value="GEX64653.1"/>
    <property type="molecule type" value="Genomic_DNA"/>
</dbReference>
<name>A0A699H902_TANCI</name>
<feature type="domain" description="Retrovirus-related Pol polyprotein from transposon TNT 1-94-like beta-barrel" evidence="2">
    <location>
        <begin position="41"/>
        <end position="97"/>
    </location>
</feature>
<protein>
    <recommendedName>
        <fullName evidence="2">Retrovirus-related Pol polyprotein from transposon TNT 1-94-like beta-barrel domain-containing protein</fullName>
    </recommendedName>
</protein>
<proteinExistence type="predicted"/>
<evidence type="ECO:0000259" key="2">
    <source>
        <dbReference type="Pfam" id="PF22936"/>
    </source>
</evidence>
<gene>
    <name evidence="3" type="ORF">Tci_336628</name>
</gene>
<comment type="caution">
    <text evidence="3">The sequence shown here is derived from an EMBL/GenBank/DDBJ whole genome shotgun (WGS) entry which is preliminary data.</text>
</comment>
<feature type="non-terminal residue" evidence="3">
    <location>
        <position position="126"/>
    </location>
</feature>
<feature type="region of interest" description="Disordered" evidence="1">
    <location>
        <begin position="1"/>
        <end position="32"/>
    </location>
</feature>
<sequence length="126" mass="14193">MVEHDTSSLKSNPKGNGKGKGKNMPKRVTPRQANMVNDNVDMISMIVADNEEKLYMVNSTTVDIKGEGDIILKMTSEKELKLTNVLYVLGIHKNLVSDWLLKRDISIDYVKSKDKIVDMLRKGLSK</sequence>
<evidence type="ECO:0000256" key="1">
    <source>
        <dbReference type="SAM" id="MobiDB-lite"/>
    </source>
</evidence>
<dbReference type="InterPro" id="IPR054722">
    <property type="entry name" value="PolX-like_BBD"/>
</dbReference>
<dbReference type="AlphaFoldDB" id="A0A699H902"/>
<reference evidence="3" key="1">
    <citation type="journal article" date="2019" name="Sci. Rep.">
        <title>Draft genome of Tanacetum cinerariifolium, the natural source of mosquito coil.</title>
        <authorList>
            <person name="Yamashiro T."/>
            <person name="Shiraishi A."/>
            <person name="Satake H."/>
            <person name="Nakayama K."/>
        </authorList>
    </citation>
    <scope>NUCLEOTIDE SEQUENCE</scope>
</reference>
<organism evidence="3">
    <name type="scientific">Tanacetum cinerariifolium</name>
    <name type="common">Dalmatian daisy</name>
    <name type="synonym">Chrysanthemum cinerariifolium</name>
    <dbReference type="NCBI Taxonomy" id="118510"/>
    <lineage>
        <taxon>Eukaryota</taxon>
        <taxon>Viridiplantae</taxon>
        <taxon>Streptophyta</taxon>
        <taxon>Embryophyta</taxon>
        <taxon>Tracheophyta</taxon>
        <taxon>Spermatophyta</taxon>
        <taxon>Magnoliopsida</taxon>
        <taxon>eudicotyledons</taxon>
        <taxon>Gunneridae</taxon>
        <taxon>Pentapetalae</taxon>
        <taxon>asterids</taxon>
        <taxon>campanulids</taxon>
        <taxon>Asterales</taxon>
        <taxon>Asteraceae</taxon>
        <taxon>Asteroideae</taxon>
        <taxon>Anthemideae</taxon>
        <taxon>Anthemidinae</taxon>
        <taxon>Tanacetum</taxon>
    </lineage>
</organism>
<accession>A0A699H902</accession>
<evidence type="ECO:0000313" key="3">
    <source>
        <dbReference type="EMBL" id="GEX64653.1"/>
    </source>
</evidence>
<dbReference type="PANTHER" id="PTHR47592:SF27">
    <property type="entry name" value="OS08G0421700 PROTEIN"/>
    <property type="match status" value="1"/>
</dbReference>